<gene>
    <name evidence="3" type="ORF">FMOSSE_LOCUS1827</name>
</gene>
<keyword evidence="2" id="KW-0472">Membrane</keyword>
<sequence>MAQLLNSFTLVCKGYNPQNKFVWDTSVCACDFRVNIHGCPEQEVYKIADWILIPYCLLLSIVASICLYQLIHVNKEPFFLPARSDRGFLRPRPQHTCYALALVYCPWKIIHMLQLLNDLYPNAMWAEIFQILPRTLAASFSILYPLSVLYSTGAIEIDTTLSSMGSMKGSLNLLKKIDITCISIMLSPLVIFLPLAGMTGHYADIGNIGKANKYFIAHNICWAVWGIFYIGAMVYFWSRIFPSILENVDLTMNNEKNPELELKLEQFKQNRDKITIPGTWQLIPACIYIFALVLYGALHRTNTIFIYGINIAYLIIWQYSIPIAIHISQWVMIYNTYVAKIPGSKLRGNSIVGPRRDGSDTTIHCPATSSSTDFGEIHLAMSSSFDNSLSQSPIAPKRNLRQSSYHSFYVDDAYFRSKKAEWGNYEGSSPRHSINSSSDATTLNHRI</sequence>
<evidence type="ECO:0000313" key="3">
    <source>
        <dbReference type="EMBL" id="CAG8456718.1"/>
    </source>
</evidence>
<comment type="caution">
    <text evidence="3">The sequence shown here is derived from an EMBL/GenBank/DDBJ whole genome shotgun (WGS) entry which is preliminary data.</text>
</comment>
<proteinExistence type="predicted"/>
<keyword evidence="4" id="KW-1185">Reference proteome</keyword>
<feature type="transmembrane region" description="Helical" evidence="2">
    <location>
        <begin position="304"/>
        <end position="325"/>
    </location>
</feature>
<protein>
    <submittedName>
        <fullName evidence="3">10660_t:CDS:1</fullName>
    </submittedName>
</protein>
<feature type="transmembrane region" description="Helical" evidence="2">
    <location>
        <begin position="278"/>
        <end position="298"/>
    </location>
</feature>
<organism evidence="3 4">
    <name type="scientific">Funneliformis mosseae</name>
    <name type="common">Endomycorrhizal fungus</name>
    <name type="synonym">Glomus mosseae</name>
    <dbReference type="NCBI Taxonomy" id="27381"/>
    <lineage>
        <taxon>Eukaryota</taxon>
        <taxon>Fungi</taxon>
        <taxon>Fungi incertae sedis</taxon>
        <taxon>Mucoromycota</taxon>
        <taxon>Glomeromycotina</taxon>
        <taxon>Glomeromycetes</taxon>
        <taxon>Glomerales</taxon>
        <taxon>Glomeraceae</taxon>
        <taxon>Funneliformis</taxon>
    </lineage>
</organism>
<dbReference type="EMBL" id="CAJVPP010000214">
    <property type="protein sequence ID" value="CAG8456718.1"/>
    <property type="molecule type" value="Genomic_DNA"/>
</dbReference>
<evidence type="ECO:0000256" key="2">
    <source>
        <dbReference type="SAM" id="Phobius"/>
    </source>
</evidence>
<feature type="transmembrane region" description="Helical" evidence="2">
    <location>
        <begin position="50"/>
        <end position="71"/>
    </location>
</feature>
<name>A0A9N8VLA3_FUNMO</name>
<dbReference type="Proteomes" id="UP000789375">
    <property type="component" value="Unassembled WGS sequence"/>
</dbReference>
<evidence type="ECO:0000313" key="4">
    <source>
        <dbReference type="Proteomes" id="UP000789375"/>
    </source>
</evidence>
<evidence type="ECO:0000256" key="1">
    <source>
        <dbReference type="SAM" id="MobiDB-lite"/>
    </source>
</evidence>
<feature type="compositionally biased region" description="Polar residues" evidence="1">
    <location>
        <begin position="426"/>
        <end position="447"/>
    </location>
</feature>
<feature type="region of interest" description="Disordered" evidence="1">
    <location>
        <begin position="424"/>
        <end position="447"/>
    </location>
</feature>
<dbReference type="AlphaFoldDB" id="A0A9N8VLA3"/>
<keyword evidence="2" id="KW-1133">Transmembrane helix</keyword>
<feature type="transmembrane region" description="Helical" evidence="2">
    <location>
        <begin position="177"/>
        <end position="196"/>
    </location>
</feature>
<accession>A0A9N8VLA3</accession>
<reference evidence="3" key="1">
    <citation type="submission" date="2021-06" db="EMBL/GenBank/DDBJ databases">
        <authorList>
            <person name="Kallberg Y."/>
            <person name="Tangrot J."/>
            <person name="Rosling A."/>
        </authorList>
    </citation>
    <scope>NUCLEOTIDE SEQUENCE</scope>
    <source>
        <strain evidence="3">87-6 pot B 2015</strain>
    </source>
</reference>
<feature type="transmembrane region" description="Helical" evidence="2">
    <location>
        <begin position="216"/>
        <end position="237"/>
    </location>
</feature>
<keyword evidence="2" id="KW-0812">Transmembrane</keyword>